<dbReference type="Gene3D" id="1.20.272.10">
    <property type="match status" value="1"/>
</dbReference>
<dbReference type="RefSeq" id="WP_144907864.1">
    <property type="nucleotide sequence ID" value="NZ_JACHOA010000011.1"/>
</dbReference>
<dbReference type="AlphaFoldDB" id="A0A7W7AF21"/>
<accession>A0A7W7AF21</accession>
<evidence type="ECO:0000313" key="9">
    <source>
        <dbReference type="Proteomes" id="UP000538566"/>
    </source>
</evidence>
<dbReference type="GO" id="GO:0003677">
    <property type="term" value="F:DNA binding"/>
    <property type="evidence" value="ECO:0007669"/>
    <property type="project" value="InterPro"/>
</dbReference>
<keyword evidence="4" id="KW-0235">DNA replication</keyword>
<evidence type="ECO:0000256" key="7">
    <source>
        <dbReference type="ARBA" id="ARBA00049244"/>
    </source>
</evidence>
<dbReference type="NCBIfam" id="TIGR01128">
    <property type="entry name" value="holA"/>
    <property type="match status" value="1"/>
</dbReference>
<proteinExistence type="inferred from homology"/>
<dbReference type="PANTHER" id="PTHR34388">
    <property type="entry name" value="DNA POLYMERASE III SUBUNIT DELTA"/>
    <property type="match status" value="1"/>
</dbReference>
<dbReference type="SUPFAM" id="SSF52540">
    <property type="entry name" value="P-loop containing nucleoside triphosphate hydrolases"/>
    <property type="match status" value="1"/>
</dbReference>
<dbReference type="InterPro" id="IPR005790">
    <property type="entry name" value="DNA_polIII_delta"/>
</dbReference>
<organism evidence="8 9">
    <name type="scientific">Novosphingobium taihuense</name>
    <dbReference type="NCBI Taxonomy" id="260085"/>
    <lineage>
        <taxon>Bacteria</taxon>
        <taxon>Pseudomonadati</taxon>
        <taxon>Pseudomonadota</taxon>
        <taxon>Alphaproteobacteria</taxon>
        <taxon>Sphingomonadales</taxon>
        <taxon>Sphingomonadaceae</taxon>
        <taxon>Novosphingobium</taxon>
    </lineage>
</organism>
<keyword evidence="9" id="KW-1185">Reference proteome</keyword>
<dbReference type="GO" id="GO:0003887">
    <property type="term" value="F:DNA-directed DNA polymerase activity"/>
    <property type="evidence" value="ECO:0007669"/>
    <property type="project" value="UniProtKB-KW"/>
</dbReference>
<evidence type="ECO:0000256" key="2">
    <source>
        <dbReference type="ARBA" id="ARBA00022679"/>
    </source>
</evidence>
<evidence type="ECO:0000256" key="5">
    <source>
        <dbReference type="ARBA" id="ARBA00022932"/>
    </source>
</evidence>
<name>A0A7W7AF21_9SPHN</name>
<evidence type="ECO:0000313" key="8">
    <source>
        <dbReference type="EMBL" id="MBB4615741.1"/>
    </source>
</evidence>
<keyword evidence="5" id="KW-0239">DNA-directed DNA polymerase</keyword>
<dbReference type="InterPro" id="IPR008921">
    <property type="entry name" value="DNA_pol3_clamp-load_cplx_C"/>
</dbReference>
<dbReference type="EC" id="2.7.7.7" evidence="1"/>
<dbReference type="Proteomes" id="UP000538566">
    <property type="component" value="Unassembled WGS sequence"/>
</dbReference>
<evidence type="ECO:0000256" key="1">
    <source>
        <dbReference type="ARBA" id="ARBA00012417"/>
    </source>
</evidence>
<comment type="catalytic activity">
    <reaction evidence="7">
        <text>DNA(n) + a 2'-deoxyribonucleoside 5'-triphosphate = DNA(n+1) + diphosphate</text>
        <dbReference type="Rhea" id="RHEA:22508"/>
        <dbReference type="Rhea" id="RHEA-COMP:17339"/>
        <dbReference type="Rhea" id="RHEA-COMP:17340"/>
        <dbReference type="ChEBI" id="CHEBI:33019"/>
        <dbReference type="ChEBI" id="CHEBI:61560"/>
        <dbReference type="ChEBI" id="CHEBI:173112"/>
        <dbReference type="EC" id="2.7.7.7"/>
    </reaction>
</comment>
<comment type="similarity">
    <text evidence="6">Belongs to the DNA polymerase HolA subunit family.</text>
</comment>
<dbReference type="Gene3D" id="3.40.50.300">
    <property type="entry name" value="P-loop containing nucleotide triphosphate hydrolases"/>
    <property type="match status" value="1"/>
</dbReference>
<dbReference type="SUPFAM" id="SSF48019">
    <property type="entry name" value="post-AAA+ oligomerization domain-like"/>
    <property type="match status" value="1"/>
</dbReference>
<sequence length="340" mass="37128">MKVTQKNFAASTARAVKDCRVFYFCGPDESGASDAATKIAAMFGDAEKIDLSGAELRRDPVRLADEARSVSLFGDKRVIHVRATGDDAHDAVETLLQSPVDGWPVIIVATSATDKSRIAKLLENRADALVGMFHPPDLKAVAGAVRMMADGMGLRMTDELAERIARSTALDTRMARSEIEKLVLYLDASPQAPRPVSAADLDEICAVSEDDGMMPLVNAVLSGDSRRIPSELSRMREQGINPVGLVLALERRAGQLVQLAGRLGERGDVNAFMQQESDARRVFFRDRADLTQQLKRWRGARLVRLCERLVLLHRTLIADNRNGELALAQGLAEIARAAAR</sequence>
<dbReference type="PANTHER" id="PTHR34388:SF1">
    <property type="entry name" value="DNA POLYMERASE III SUBUNIT DELTA"/>
    <property type="match status" value="1"/>
</dbReference>
<comment type="caution">
    <text evidence="8">The sequence shown here is derived from an EMBL/GenBank/DDBJ whole genome shotgun (WGS) entry which is preliminary data.</text>
</comment>
<dbReference type="InterPro" id="IPR027417">
    <property type="entry name" value="P-loop_NTPase"/>
</dbReference>
<dbReference type="EMBL" id="JACHOA010000011">
    <property type="protein sequence ID" value="MBB4615741.1"/>
    <property type="molecule type" value="Genomic_DNA"/>
</dbReference>
<keyword evidence="3 8" id="KW-0548">Nucleotidyltransferase</keyword>
<dbReference type="GO" id="GO:0009360">
    <property type="term" value="C:DNA polymerase III complex"/>
    <property type="evidence" value="ECO:0007669"/>
    <property type="project" value="TreeGrafter"/>
</dbReference>
<evidence type="ECO:0000256" key="6">
    <source>
        <dbReference type="ARBA" id="ARBA00034754"/>
    </source>
</evidence>
<evidence type="ECO:0000256" key="3">
    <source>
        <dbReference type="ARBA" id="ARBA00022695"/>
    </source>
</evidence>
<gene>
    <name evidence="8" type="ORF">GGR37_004045</name>
</gene>
<dbReference type="OrthoDB" id="9804983at2"/>
<keyword evidence="2 8" id="KW-0808">Transferase</keyword>
<protein>
    <recommendedName>
        <fullName evidence="1">DNA-directed DNA polymerase</fullName>
        <ecNumber evidence="1">2.7.7.7</ecNumber>
    </recommendedName>
</protein>
<evidence type="ECO:0000256" key="4">
    <source>
        <dbReference type="ARBA" id="ARBA00022705"/>
    </source>
</evidence>
<dbReference type="GO" id="GO:0006261">
    <property type="term" value="P:DNA-templated DNA replication"/>
    <property type="evidence" value="ECO:0007669"/>
    <property type="project" value="TreeGrafter"/>
</dbReference>
<reference evidence="8 9" key="1">
    <citation type="submission" date="2020-08" db="EMBL/GenBank/DDBJ databases">
        <title>Genomic Encyclopedia of Type Strains, Phase IV (KMG-IV): sequencing the most valuable type-strain genomes for metagenomic binning, comparative biology and taxonomic classification.</title>
        <authorList>
            <person name="Goeker M."/>
        </authorList>
    </citation>
    <scope>NUCLEOTIDE SEQUENCE [LARGE SCALE GENOMIC DNA]</scope>
    <source>
        <strain evidence="8 9">DSM 17507</strain>
    </source>
</reference>